<proteinExistence type="predicted"/>
<protein>
    <submittedName>
        <fullName evidence="1">Uncharacterized protein</fullName>
    </submittedName>
</protein>
<comment type="caution">
    <text evidence="1">The sequence shown here is derived from an EMBL/GenBank/DDBJ whole genome shotgun (WGS) entry which is preliminary data.</text>
</comment>
<dbReference type="Gramene" id="OIT08586">
    <property type="protein sequence ID" value="OIT08586"/>
    <property type="gene ID" value="A4A49_32393"/>
</dbReference>
<dbReference type="AlphaFoldDB" id="A0A1J6IV29"/>
<dbReference type="EMBL" id="MJEQ01037183">
    <property type="protein sequence ID" value="OIT08586.1"/>
    <property type="molecule type" value="Genomic_DNA"/>
</dbReference>
<name>A0A1J6IV29_NICAT</name>
<organism evidence="1 2">
    <name type="scientific">Nicotiana attenuata</name>
    <name type="common">Coyote tobacco</name>
    <dbReference type="NCBI Taxonomy" id="49451"/>
    <lineage>
        <taxon>Eukaryota</taxon>
        <taxon>Viridiplantae</taxon>
        <taxon>Streptophyta</taxon>
        <taxon>Embryophyta</taxon>
        <taxon>Tracheophyta</taxon>
        <taxon>Spermatophyta</taxon>
        <taxon>Magnoliopsida</taxon>
        <taxon>eudicotyledons</taxon>
        <taxon>Gunneridae</taxon>
        <taxon>Pentapetalae</taxon>
        <taxon>asterids</taxon>
        <taxon>lamiids</taxon>
        <taxon>Solanales</taxon>
        <taxon>Solanaceae</taxon>
        <taxon>Nicotianoideae</taxon>
        <taxon>Nicotianeae</taxon>
        <taxon>Nicotiana</taxon>
    </lineage>
</organism>
<gene>
    <name evidence="1" type="ORF">A4A49_32393</name>
</gene>
<sequence length="279" mass="32936">MEYDQPKKIVEELAVEYYQLFAMCFKCGGNHIWVDCQAGRYFSYGSYFEQSHSVSSSYRYENSYGHNLDSGWDEYPYYSESEVRQPPQGENDSLEELVYKFINKLVESFTQDEEAMNNLTMQESQIISTLSESSLRCDGEYMEEMSCENEPTQEDEHPQRELFTVQDDSGSTEMIENKVVVECEEMEEEFKPSTTFPHLQHVVEENEKQMVLDIPEEYSLDLSSLFSYSNIDHVDFIFGDLQEYVWTDPMKECKNKLRMIMNEQFTARDEDKKKGKEWV</sequence>
<keyword evidence="2" id="KW-1185">Reference proteome</keyword>
<reference evidence="1" key="1">
    <citation type="submission" date="2016-11" db="EMBL/GenBank/DDBJ databases">
        <title>The genome of Nicotiana attenuata.</title>
        <authorList>
            <person name="Xu S."/>
            <person name="Brockmoeller T."/>
            <person name="Gaquerel E."/>
            <person name="Navarro A."/>
            <person name="Kuhl H."/>
            <person name="Gase K."/>
            <person name="Ling Z."/>
            <person name="Zhou W."/>
            <person name="Kreitzer C."/>
            <person name="Stanke M."/>
            <person name="Tang H."/>
            <person name="Lyons E."/>
            <person name="Pandey P."/>
            <person name="Pandey S.P."/>
            <person name="Timmermann B."/>
            <person name="Baldwin I.T."/>
        </authorList>
    </citation>
    <scope>NUCLEOTIDE SEQUENCE [LARGE SCALE GENOMIC DNA]</scope>
    <source>
        <strain evidence="1">UT</strain>
    </source>
</reference>
<accession>A0A1J6IV29</accession>
<dbReference type="Proteomes" id="UP000187609">
    <property type="component" value="Unassembled WGS sequence"/>
</dbReference>
<evidence type="ECO:0000313" key="1">
    <source>
        <dbReference type="EMBL" id="OIT08586.1"/>
    </source>
</evidence>
<evidence type="ECO:0000313" key="2">
    <source>
        <dbReference type="Proteomes" id="UP000187609"/>
    </source>
</evidence>